<dbReference type="GO" id="GO:0005886">
    <property type="term" value="C:plasma membrane"/>
    <property type="evidence" value="ECO:0007669"/>
    <property type="project" value="TreeGrafter"/>
</dbReference>
<evidence type="ECO:0000259" key="7">
    <source>
        <dbReference type="PROSITE" id="PS50835"/>
    </source>
</evidence>
<keyword evidence="2" id="KW-0677">Repeat</keyword>
<evidence type="ECO:0000256" key="2">
    <source>
        <dbReference type="ARBA" id="ARBA00022737"/>
    </source>
</evidence>
<dbReference type="SUPFAM" id="SSF48726">
    <property type="entry name" value="Immunoglobulin"/>
    <property type="match status" value="2"/>
</dbReference>
<dbReference type="SMART" id="SM00409">
    <property type="entry name" value="IG"/>
    <property type="match status" value="2"/>
</dbReference>
<feature type="domain" description="Ig-like" evidence="7">
    <location>
        <begin position="112"/>
        <end position="184"/>
    </location>
</feature>
<evidence type="ECO:0000313" key="9">
    <source>
        <dbReference type="Proteomes" id="UP001152836"/>
    </source>
</evidence>
<evidence type="ECO:0000256" key="4">
    <source>
        <dbReference type="ARBA" id="ARBA00023180"/>
    </source>
</evidence>
<evidence type="ECO:0000256" key="1">
    <source>
        <dbReference type="ARBA" id="ARBA00022729"/>
    </source>
</evidence>
<dbReference type="Gene3D" id="2.60.40.10">
    <property type="entry name" value="Immunoglobulins"/>
    <property type="match status" value="2"/>
</dbReference>
<evidence type="ECO:0000256" key="6">
    <source>
        <dbReference type="SAM" id="Phobius"/>
    </source>
</evidence>
<keyword evidence="3" id="KW-1015">Disulfide bond</keyword>
<keyword evidence="4" id="KW-0325">Glycoprotein</keyword>
<gene>
    <name evidence="8" type="primary">Tarm1</name>
    <name evidence="8" type="ORF">PHOROB_LOCUS16769</name>
</gene>
<keyword evidence="6" id="KW-0812">Transmembrane</keyword>
<keyword evidence="6" id="KW-1133">Transmembrane helix</keyword>
<dbReference type="PANTHER" id="PTHR11738">
    <property type="entry name" value="MHC CLASS I NK CELL RECEPTOR"/>
    <property type="match status" value="1"/>
</dbReference>
<accession>A0AAV0ABG7</accession>
<protein>
    <submittedName>
        <fullName evidence="8">Tarm1 protein</fullName>
    </submittedName>
</protein>
<dbReference type="PROSITE" id="PS50835">
    <property type="entry name" value="IG_LIKE"/>
    <property type="match status" value="1"/>
</dbReference>
<dbReference type="InterPro" id="IPR007110">
    <property type="entry name" value="Ig-like_dom"/>
</dbReference>
<evidence type="ECO:0000313" key="8">
    <source>
        <dbReference type="EMBL" id="CAH7410969.1"/>
    </source>
</evidence>
<organism evidence="8 9">
    <name type="scientific">Phodopus roborovskii</name>
    <name type="common">Roborovski's desert hamster</name>
    <name type="synonym">Cricetulus roborovskii</name>
    <dbReference type="NCBI Taxonomy" id="109678"/>
    <lineage>
        <taxon>Eukaryota</taxon>
        <taxon>Metazoa</taxon>
        <taxon>Chordata</taxon>
        <taxon>Craniata</taxon>
        <taxon>Vertebrata</taxon>
        <taxon>Euteleostomi</taxon>
        <taxon>Mammalia</taxon>
        <taxon>Eutheria</taxon>
        <taxon>Euarchontoglires</taxon>
        <taxon>Glires</taxon>
        <taxon>Rodentia</taxon>
        <taxon>Myomorpha</taxon>
        <taxon>Muroidea</taxon>
        <taxon>Cricetidae</taxon>
        <taxon>Cricetinae</taxon>
        <taxon>Phodopus</taxon>
    </lineage>
</organism>
<evidence type="ECO:0000256" key="5">
    <source>
        <dbReference type="ARBA" id="ARBA00023319"/>
    </source>
</evidence>
<dbReference type="InterPro" id="IPR003599">
    <property type="entry name" value="Ig_sub"/>
</dbReference>
<keyword evidence="6" id="KW-0472">Membrane</keyword>
<name>A0AAV0ABG7_PHORO</name>
<comment type="caution">
    <text evidence="8">The sequence shown here is derived from an EMBL/GenBank/DDBJ whole genome shotgun (WGS) entry which is preliminary data.</text>
</comment>
<sequence length="309" mass="34033">MCPFTLLTDLPLHGSPLKHSLSAWPSSLLPSKSSVTMRCKSPAPSEFFILKKEGFVFDVKKSYYLTEAEFNITKIQQSYGGYYTCESYSQGPNVTRIQPSDPLLLLVTGYLPKPSLQAYQWGTLTSGSNVTLQCLRTDSVLGPVRFALLKEGHSSPLQMSRLAGMELDFFLLNVTARDSGKYSCVYYQASPPYRASALSNPLEMAVTGHLFSFYPSLPFFALISSLLPISLNACSVVPRIPLSTPLILIPTSHDPHATTEDYAPPDDVAKGYTMGNLIRIGVAVVIVLIMGGFLVEVWHSQRLSPNKPW</sequence>
<dbReference type="AlphaFoldDB" id="A0AAV0ABG7"/>
<dbReference type="InterPro" id="IPR036179">
    <property type="entry name" value="Ig-like_dom_sf"/>
</dbReference>
<dbReference type="InterPro" id="IPR050412">
    <property type="entry name" value="Ig-like_Receptors_ImmuneReg"/>
</dbReference>
<dbReference type="Proteomes" id="UP001152836">
    <property type="component" value="Unassembled WGS sequence"/>
</dbReference>
<dbReference type="FunFam" id="2.60.40.10:FF:000049">
    <property type="entry name" value="Leukocyte immunoglobulin-like receptor subfamily B member 1"/>
    <property type="match status" value="1"/>
</dbReference>
<feature type="transmembrane region" description="Helical" evidence="6">
    <location>
        <begin position="277"/>
        <end position="298"/>
    </location>
</feature>
<dbReference type="PANTHER" id="PTHR11738:SF157">
    <property type="entry name" value="T-CELL-INTERACTING, ACTIVATING RECEPTOR ON MYELOID CELLS PROTEIN 1"/>
    <property type="match status" value="1"/>
</dbReference>
<proteinExistence type="predicted"/>
<reference evidence="8" key="1">
    <citation type="submission" date="2022-06" db="EMBL/GenBank/DDBJ databases">
        <authorList>
            <person name="Andreotti S."/>
            <person name="Wyler E."/>
        </authorList>
    </citation>
    <scope>NUCLEOTIDE SEQUENCE</scope>
</reference>
<keyword evidence="9" id="KW-1185">Reference proteome</keyword>
<dbReference type="FunFam" id="2.60.40.10:FF:000033">
    <property type="entry name" value="Killer cell immunoglobulin-like receptor"/>
    <property type="match status" value="1"/>
</dbReference>
<dbReference type="Pfam" id="PF13895">
    <property type="entry name" value="Ig_2"/>
    <property type="match status" value="1"/>
</dbReference>
<dbReference type="EMBL" id="CALSGD010001620">
    <property type="protein sequence ID" value="CAH7410969.1"/>
    <property type="molecule type" value="Genomic_DNA"/>
</dbReference>
<dbReference type="GO" id="GO:0002764">
    <property type="term" value="P:immune response-regulating signaling pathway"/>
    <property type="evidence" value="ECO:0007669"/>
    <property type="project" value="TreeGrafter"/>
</dbReference>
<evidence type="ECO:0000256" key="3">
    <source>
        <dbReference type="ARBA" id="ARBA00023157"/>
    </source>
</evidence>
<keyword evidence="1" id="KW-0732">Signal</keyword>
<dbReference type="InterPro" id="IPR013783">
    <property type="entry name" value="Ig-like_fold"/>
</dbReference>
<keyword evidence="5" id="KW-0393">Immunoglobulin domain</keyword>